<dbReference type="EMBL" id="CP036273">
    <property type="protein sequence ID" value="QDU19113.1"/>
    <property type="molecule type" value="Genomic_DNA"/>
</dbReference>
<name>A0A517XNN0_9BACT</name>
<dbReference type="RefSeq" id="WP_202920672.1">
    <property type="nucleotide sequence ID" value="NZ_CP036273.1"/>
</dbReference>
<dbReference type="KEGG" id="uli:ETAA1_10170"/>
<reference evidence="2 3" key="1">
    <citation type="submission" date="2019-02" db="EMBL/GenBank/DDBJ databases">
        <title>Deep-cultivation of Planctomycetes and their phenomic and genomic characterization uncovers novel biology.</title>
        <authorList>
            <person name="Wiegand S."/>
            <person name="Jogler M."/>
            <person name="Boedeker C."/>
            <person name="Pinto D."/>
            <person name="Vollmers J."/>
            <person name="Rivas-Marin E."/>
            <person name="Kohn T."/>
            <person name="Peeters S.H."/>
            <person name="Heuer A."/>
            <person name="Rast P."/>
            <person name="Oberbeckmann S."/>
            <person name="Bunk B."/>
            <person name="Jeske O."/>
            <person name="Meyerdierks A."/>
            <person name="Storesund J.E."/>
            <person name="Kallscheuer N."/>
            <person name="Luecker S."/>
            <person name="Lage O.M."/>
            <person name="Pohl T."/>
            <person name="Merkel B.J."/>
            <person name="Hornburger P."/>
            <person name="Mueller R.-W."/>
            <person name="Bruemmer F."/>
            <person name="Labrenz M."/>
            <person name="Spormann A.M."/>
            <person name="Op den Camp H."/>
            <person name="Overmann J."/>
            <person name="Amann R."/>
            <person name="Jetten M.S.M."/>
            <person name="Mascher T."/>
            <person name="Medema M.H."/>
            <person name="Devos D.P."/>
            <person name="Kaster A.-K."/>
            <person name="Ovreas L."/>
            <person name="Rohde M."/>
            <person name="Galperin M.Y."/>
            <person name="Jogler C."/>
        </authorList>
    </citation>
    <scope>NUCLEOTIDE SEQUENCE [LARGE SCALE GENOMIC DNA]</scope>
    <source>
        <strain evidence="2 3">ETA_A1</strain>
    </source>
</reference>
<dbReference type="InterPro" id="IPR035093">
    <property type="entry name" value="RelE/ParE_toxin_dom_sf"/>
</dbReference>
<protein>
    <submittedName>
        <fullName evidence="2">Plasmid stabilization system protein</fullName>
    </submittedName>
</protein>
<evidence type="ECO:0000313" key="2">
    <source>
        <dbReference type="EMBL" id="QDU19113.1"/>
    </source>
</evidence>
<evidence type="ECO:0000256" key="1">
    <source>
        <dbReference type="ARBA" id="ARBA00022649"/>
    </source>
</evidence>
<gene>
    <name evidence="2" type="ORF">ETAA1_10170</name>
</gene>
<evidence type="ECO:0000313" key="3">
    <source>
        <dbReference type="Proteomes" id="UP000319576"/>
    </source>
</evidence>
<accession>A0A517XNN0</accession>
<dbReference type="Proteomes" id="UP000319576">
    <property type="component" value="Chromosome"/>
</dbReference>
<proteinExistence type="predicted"/>
<dbReference type="Gene3D" id="3.30.2310.20">
    <property type="entry name" value="RelE-like"/>
    <property type="match status" value="1"/>
</dbReference>
<sequence>MSLPVVLRAEAEAEFDEAFDFYDGRGTGLSRMFAAAIQAVFDGITAQPRMHAVALADVRKAVVRRYPYCVYFRPHPDRIEVLSVFHTSRDPSIWQGRV</sequence>
<keyword evidence="3" id="KW-1185">Reference proteome</keyword>
<dbReference type="Pfam" id="PF05016">
    <property type="entry name" value="ParE_toxin"/>
    <property type="match status" value="1"/>
</dbReference>
<organism evidence="2 3">
    <name type="scientific">Urbifossiella limnaea</name>
    <dbReference type="NCBI Taxonomy" id="2528023"/>
    <lineage>
        <taxon>Bacteria</taxon>
        <taxon>Pseudomonadati</taxon>
        <taxon>Planctomycetota</taxon>
        <taxon>Planctomycetia</taxon>
        <taxon>Gemmatales</taxon>
        <taxon>Gemmataceae</taxon>
        <taxon>Urbifossiella</taxon>
    </lineage>
</organism>
<dbReference type="AlphaFoldDB" id="A0A517XNN0"/>
<keyword evidence="1" id="KW-1277">Toxin-antitoxin system</keyword>
<dbReference type="InterPro" id="IPR007712">
    <property type="entry name" value="RelE/ParE_toxin"/>
</dbReference>